<feature type="transmembrane region" description="Helical" evidence="1">
    <location>
        <begin position="6"/>
        <end position="26"/>
    </location>
</feature>
<keyword evidence="4" id="KW-1185">Reference proteome</keyword>
<dbReference type="InterPro" id="IPR029044">
    <property type="entry name" value="Nucleotide-diphossugar_trans"/>
</dbReference>
<dbReference type="InterPro" id="IPR017832">
    <property type="entry name" value="Glyco_trans_2_hopen-assoc_HpnB"/>
</dbReference>
<evidence type="ECO:0000259" key="2">
    <source>
        <dbReference type="Pfam" id="PF00535"/>
    </source>
</evidence>
<dbReference type="RefSeq" id="WP_013214513.1">
    <property type="nucleotide sequence ID" value="NC_014313.1"/>
</dbReference>
<feature type="transmembrane region" description="Helical" evidence="1">
    <location>
        <begin position="317"/>
        <end position="334"/>
    </location>
</feature>
<protein>
    <submittedName>
        <fullName evidence="3">Hopene-associated glycosyltransferase HpnB</fullName>
    </submittedName>
</protein>
<gene>
    <name evidence="3" type="ordered locus">Hden_0473</name>
</gene>
<dbReference type="GO" id="GO:0016740">
    <property type="term" value="F:transferase activity"/>
    <property type="evidence" value="ECO:0007669"/>
    <property type="project" value="UniProtKB-KW"/>
</dbReference>
<dbReference type="AlphaFoldDB" id="D8JS35"/>
<dbReference type="Pfam" id="PF00535">
    <property type="entry name" value="Glycos_transf_2"/>
    <property type="match status" value="1"/>
</dbReference>
<keyword evidence="1" id="KW-0812">Transmembrane</keyword>
<feature type="domain" description="Glycosyltransferase 2-like" evidence="2">
    <location>
        <begin position="51"/>
        <end position="193"/>
    </location>
</feature>
<dbReference type="EMBL" id="CP002083">
    <property type="protein sequence ID" value="ADJ22294.1"/>
    <property type="molecule type" value="Genomic_DNA"/>
</dbReference>
<feature type="transmembrane region" description="Helical" evidence="1">
    <location>
        <begin position="346"/>
        <end position="367"/>
    </location>
</feature>
<dbReference type="NCBIfam" id="TIGR03469">
    <property type="entry name" value="HpnB"/>
    <property type="match status" value="1"/>
</dbReference>
<dbReference type="HOGENOM" id="CLU_038143_2_0_5"/>
<dbReference type="CAZy" id="GT2">
    <property type="family name" value="Glycosyltransferase Family 2"/>
</dbReference>
<feature type="transmembrane region" description="Helical" evidence="1">
    <location>
        <begin position="287"/>
        <end position="311"/>
    </location>
</feature>
<keyword evidence="1" id="KW-1133">Transmembrane helix</keyword>
<dbReference type="KEGG" id="hdn:Hden_0473"/>
<dbReference type="PANTHER" id="PTHR43646">
    <property type="entry name" value="GLYCOSYLTRANSFERASE"/>
    <property type="match status" value="1"/>
</dbReference>
<dbReference type="OrthoDB" id="9806525at2"/>
<organism evidence="3 4">
    <name type="scientific">Hyphomicrobium denitrificans (strain ATCC 51888 / DSM 1869 / NCIMB 11706 / TK 0415)</name>
    <dbReference type="NCBI Taxonomy" id="582899"/>
    <lineage>
        <taxon>Bacteria</taxon>
        <taxon>Pseudomonadati</taxon>
        <taxon>Pseudomonadota</taxon>
        <taxon>Alphaproteobacteria</taxon>
        <taxon>Hyphomicrobiales</taxon>
        <taxon>Hyphomicrobiaceae</taxon>
        <taxon>Hyphomicrobium</taxon>
    </lineage>
</organism>
<dbReference type="PANTHER" id="PTHR43646:SF3">
    <property type="entry name" value="SLR1566 PROTEIN"/>
    <property type="match status" value="1"/>
</dbReference>
<accession>D8JS35</accession>
<keyword evidence="3" id="KW-0808">Transferase</keyword>
<dbReference type="STRING" id="582899.Hden_0473"/>
<evidence type="ECO:0000313" key="3">
    <source>
        <dbReference type="EMBL" id="ADJ22294.1"/>
    </source>
</evidence>
<proteinExistence type="predicted"/>
<reference evidence="4" key="1">
    <citation type="journal article" date="2011" name="J. Bacteriol.">
        <title>Genome sequences of eight morphologically diverse alphaproteobacteria.</title>
        <authorList>
            <consortium name="US DOE Joint Genome Institute"/>
            <person name="Brown P.J."/>
            <person name="Kysela D.T."/>
            <person name="Buechlein A."/>
            <person name="Hemmerich C."/>
            <person name="Brun Y.V."/>
        </authorList>
    </citation>
    <scope>NUCLEOTIDE SEQUENCE [LARGE SCALE GENOMIC DNA]</scope>
    <source>
        <strain evidence="4">ATCC 51888 / DSM 1869 / NCIB 11706 / TK 0415</strain>
    </source>
</reference>
<dbReference type="SUPFAM" id="SSF53448">
    <property type="entry name" value="Nucleotide-diphospho-sugar transferases"/>
    <property type="match status" value="1"/>
</dbReference>
<sequence>MSAIEIIAVAGLLVWLYLVLLHGGFWRTREREEVHDFRESPPNFDWPSIVAIIPARNEADVLPRSLASLAAQNYPGEFSIVLVDDQSSDGTSDVAQRIANKAGRKITVVSGAALPSGWTGKVWAMHQGIAVASDQPNAPQYFLLTDADIGYEPDVLTSLVQRASGENRVLTSVMAKLNCESFAEKALVPAFVFFFKMLYPFAWANRAIARTAAAAGGCMLVERLALERAGGIAAIRGALIDDCTLAKNMKVQGPIWLGMSERVVSLRSYPKVDDIRRMVARSAYAQLHYSPLLLLGTVAGLSVIYLAPPAIFLAGSYPAWVLAGITYLLMAVSFQPTLRFYHRSPLWGLGLPLIAAAYLVFTLDSAYQHGAGRGGLWKGRVQAQAGKQ</sequence>
<evidence type="ECO:0000256" key="1">
    <source>
        <dbReference type="SAM" id="Phobius"/>
    </source>
</evidence>
<evidence type="ECO:0000313" key="4">
    <source>
        <dbReference type="Proteomes" id="UP000002033"/>
    </source>
</evidence>
<dbReference type="InterPro" id="IPR001173">
    <property type="entry name" value="Glyco_trans_2-like"/>
</dbReference>
<keyword evidence="1" id="KW-0472">Membrane</keyword>
<dbReference type="eggNOG" id="COG1215">
    <property type="taxonomic scope" value="Bacteria"/>
</dbReference>
<dbReference type="Gene3D" id="3.90.550.10">
    <property type="entry name" value="Spore Coat Polysaccharide Biosynthesis Protein SpsA, Chain A"/>
    <property type="match status" value="1"/>
</dbReference>
<dbReference type="Proteomes" id="UP000002033">
    <property type="component" value="Chromosome"/>
</dbReference>
<name>D8JS35_HYPDA</name>